<dbReference type="InterPro" id="IPR036909">
    <property type="entry name" value="Cyt_c-like_dom_sf"/>
</dbReference>
<dbReference type="EMBL" id="CP042301">
    <property type="protein sequence ID" value="QDZ01354.1"/>
    <property type="molecule type" value="Genomic_DNA"/>
</dbReference>
<dbReference type="Pfam" id="PF00034">
    <property type="entry name" value="Cytochrom_C"/>
    <property type="match status" value="1"/>
</dbReference>
<evidence type="ECO:0000256" key="1">
    <source>
        <dbReference type="ARBA" id="ARBA00022617"/>
    </source>
</evidence>
<gene>
    <name evidence="7" type="ORF">FQ775_13745</name>
</gene>
<evidence type="ECO:0000256" key="2">
    <source>
        <dbReference type="ARBA" id="ARBA00022723"/>
    </source>
</evidence>
<dbReference type="SUPFAM" id="SSF46626">
    <property type="entry name" value="Cytochrome c"/>
    <property type="match status" value="1"/>
</dbReference>
<dbReference type="GO" id="GO:0009055">
    <property type="term" value="F:electron transfer activity"/>
    <property type="evidence" value="ECO:0007669"/>
    <property type="project" value="InterPro"/>
</dbReference>
<evidence type="ECO:0000313" key="7">
    <source>
        <dbReference type="EMBL" id="QDZ01354.1"/>
    </source>
</evidence>
<evidence type="ECO:0000313" key="8">
    <source>
        <dbReference type="Proteomes" id="UP000321389"/>
    </source>
</evidence>
<protein>
    <submittedName>
        <fullName evidence="7">Cytochrome c</fullName>
    </submittedName>
</protein>
<keyword evidence="8" id="KW-1185">Reference proteome</keyword>
<dbReference type="AlphaFoldDB" id="A0A5B8L017"/>
<name>A0A5B8L017_9HYPH</name>
<dbReference type="PROSITE" id="PS51007">
    <property type="entry name" value="CYTC"/>
    <property type="match status" value="1"/>
</dbReference>
<reference evidence="7" key="1">
    <citation type="submission" date="2020-04" db="EMBL/GenBank/DDBJ databases">
        <title>Nitratireductor sp. nov. isolated from mangrove soil.</title>
        <authorList>
            <person name="Ye Y."/>
        </authorList>
    </citation>
    <scope>NUCLEOTIDE SEQUENCE</scope>
    <source>
        <strain evidence="7">SY7</strain>
    </source>
</reference>
<organism evidence="7 8">
    <name type="scientific">Nitratireductor mangrovi</name>
    <dbReference type="NCBI Taxonomy" id="2599600"/>
    <lineage>
        <taxon>Bacteria</taxon>
        <taxon>Pseudomonadati</taxon>
        <taxon>Pseudomonadota</taxon>
        <taxon>Alphaproteobacteria</taxon>
        <taxon>Hyphomicrobiales</taxon>
        <taxon>Phyllobacteriaceae</taxon>
        <taxon>Nitratireductor</taxon>
    </lineage>
</organism>
<sequence>MTTTKTIATTVTLLLAGFSALAGERDYGPAEYQNSCAACHGENGQGDGPRSADLAAPPSDLTGLARDNGGEYPYWKVFWVIDGRYVVPLHNDGEMPVWGEVFKEGDIETFGPIGGELIARERVHRLTEFIETLQR</sequence>
<feature type="domain" description="Cytochrome c" evidence="6">
    <location>
        <begin position="23"/>
        <end position="134"/>
    </location>
</feature>
<dbReference type="GO" id="GO:0046872">
    <property type="term" value="F:metal ion binding"/>
    <property type="evidence" value="ECO:0007669"/>
    <property type="project" value="UniProtKB-KW"/>
</dbReference>
<keyword evidence="1 4" id="KW-0349">Heme</keyword>
<evidence type="ECO:0000256" key="5">
    <source>
        <dbReference type="SAM" id="SignalP"/>
    </source>
</evidence>
<evidence type="ECO:0000256" key="4">
    <source>
        <dbReference type="PROSITE-ProRule" id="PRU00433"/>
    </source>
</evidence>
<keyword evidence="5" id="KW-0732">Signal</keyword>
<proteinExistence type="predicted"/>
<dbReference type="Proteomes" id="UP000321389">
    <property type="component" value="Chromosome"/>
</dbReference>
<dbReference type="InterPro" id="IPR009056">
    <property type="entry name" value="Cyt_c-like_dom"/>
</dbReference>
<evidence type="ECO:0000259" key="6">
    <source>
        <dbReference type="PROSITE" id="PS51007"/>
    </source>
</evidence>
<feature type="chain" id="PRO_5023140628" evidence="5">
    <location>
        <begin position="23"/>
        <end position="135"/>
    </location>
</feature>
<accession>A0A5B8L017</accession>
<keyword evidence="3 4" id="KW-0408">Iron</keyword>
<dbReference type="Gene3D" id="1.10.760.10">
    <property type="entry name" value="Cytochrome c-like domain"/>
    <property type="match status" value="1"/>
</dbReference>
<feature type="signal peptide" evidence="5">
    <location>
        <begin position="1"/>
        <end position="22"/>
    </location>
</feature>
<keyword evidence="2 4" id="KW-0479">Metal-binding</keyword>
<evidence type="ECO:0000256" key="3">
    <source>
        <dbReference type="ARBA" id="ARBA00023004"/>
    </source>
</evidence>
<dbReference type="KEGG" id="niy:FQ775_13745"/>
<dbReference type="OrthoDB" id="5514238at2"/>
<dbReference type="RefSeq" id="WP_146299999.1">
    <property type="nucleotide sequence ID" value="NZ_CP042301.2"/>
</dbReference>
<dbReference type="GO" id="GO:0020037">
    <property type="term" value="F:heme binding"/>
    <property type="evidence" value="ECO:0007669"/>
    <property type="project" value="InterPro"/>
</dbReference>